<evidence type="ECO:0000313" key="3">
    <source>
        <dbReference type="Proteomes" id="UP000315295"/>
    </source>
</evidence>
<reference evidence="2 3" key="1">
    <citation type="journal article" date="2019" name="G3 (Bethesda)">
        <title>Sequencing of a Wild Apple (Malus baccata) Genome Unravels the Differences Between Cultivated and Wild Apple Species Regarding Disease Resistance and Cold Tolerance.</title>
        <authorList>
            <person name="Chen X."/>
        </authorList>
    </citation>
    <scope>NUCLEOTIDE SEQUENCE [LARGE SCALE GENOMIC DNA]</scope>
    <source>
        <strain evidence="3">cv. Shandingzi</strain>
        <tissue evidence="2">Leaves</tissue>
    </source>
</reference>
<comment type="caution">
    <text evidence="2">The sequence shown here is derived from an EMBL/GenBank/DDBJ whole genome shotgun (WGS) entry which is preliminary data.</text>
</comment>
<proteinExistence type="inferred from homology"/>
<name>A0A540K8E3_MALBA</name>
<dbReference type="Pfam" id="PF03398">
    <property type="entry name" value="Ist1"/>
    <property type="match status" value="1"/>
</dbReference>
<evidence type="ECO:0000313" key="2">
    <source>
        <dbReference type="EMBL" id="TQD70505.1"/>
    </source>
</evidence>
<sequence length="171" mass="19851">MKNLRLSVFRHGFNSSECRKTAENALSRIRMLKQEKALKAETSTDIARDWDELLIRVKTTEHLLDLYVLFESFCKSVLDNLSIMEEQKKFPAEVKEAITSLIFAAPTCTKDVPELMTLRKIFEKKYGEKFVSEETNLQSPDCAVNLAMVMKLRYYYEEAAKIENRKLKANV</sequence>
<dbReference type="InterPro" id="IPR042277">
    <property type="entry name" value="IST1-like"/>
</dbReference>
<dbReference type="PANTHER" id="PTHR12161:SF5">
    <property type="entry name" value="IST1 HOMOLOG"/>
    <property type="match status" value="1"/>
</dbReference>
<evidence type="ECO:0000256" key="1">
    <source>
        <dbReference type="ARBA" id="ARBA00005536"/>
    </source>
</evidence>
<organism evidence="2 3">
    <name type="scientific">Malus baccata</name>
    <name type="common">Siberian crab apple</name>
    <name type="synonym">Pyrus baccata</name>
    <dbReference type="NCBI Taxonomy" id="106549"/>
    <lineage>
        <taxon>Eukaryota</taxon>
        <taxon>Viridiplantae</taxon>
        <taxon>Streptophyta</taxon>
        <taxon>Embryophyta</taxon>
        <taxon>Tracheophyta</taxon>
        <taxon>Spermatophyta</taxon>
        <taxon>Magnoliopsida</taxon>
        <taxon>eudicotyledons</taxon>
        <taxon>Gunneridae</taxon>
        <taxon>Pentapetalae</taxon>
        <taxon>rosids</taxon>
        <taxon>fabids</taxon>
        <taxon>Rosales</taxon>
        <taxon>Rosaceae</taxon>
        <taxon>Amygdaloideae</taxon>
        <taxon>Maleae</taxon>
        <taxon>Malus</taxon>
    </lineage>
</organism>
<dbReference type="PANTHER" id="PTHR12161">
    <property type="entry name" value="IST1 FAMILY MEMBER"/>
    <property type="match status" value="1"/>
</dbReference>
<dbReference type="Proteomes" id="UP000315295">
    <property type="component" value="Unassembled WGS sequence"/>
</dbReference>
<gene>
    <name evidence="2" type="ORF">C1H46_043966</name>
</gene>
<dbReference type="EMBL" id="VIEB01001782">
    <property type="protein sequence ID" value="TQD70505.1"/>
    <property type="molecule type" value="Genomic_DNA"/>
</dbReference>
<comment type="similarity">
    <text evidence="1">Belongs to the IST1 family.</text>
</comment>
<protein>
    <submittedName>
        <fullName evidence="2">Uncharacterized protein</fullName>
    </submittedName>
</protein>
<dbReference type="Gene3D" id="1.20.1260.60">
    <property type="entry name" value="Vacuolar protein sorting-associated protein Ist1"/>
    <property type="match status" value="1"/>
</dbReference>
<dbReference type="AlphaFoldDB" id="A0A540K8E3"/>
<dbReference type="GO" id="GO:0015031">
    <property type="term" value="P:protein transport"/>
    <property type="evidence" value="ECO:0007669"/>
    <property type="project" value="InterPro"/>
</dbReference>
<accession>A0A540K8E3</accession>
<dbReference type="InterPro" id="IPR005061">
    <property type="entry name" value="Ist1"/>
</dbReference>
<dbReference type="STRING" id="106549.A0A540K8E3"/>
<keyword evidence="3" id="KW-1185">Reference proteome</keyword>